<dbReference type="Pfam" id="PF13911">
    <property type="entry name" value="AhpC-TSA_2"/>
    <property type="match status" value="1"/>
</dbReference>
<dbReference type="STRING" id="252740.A0A423VS19"/>
<evidence type="ECO:0000256" key="1">
    <source>
        <dbReference type="SAM" id="MobiDB-lite"/>
    </source>
</evidence>
<accession>A0A423VS19</accession>
<dbReference type="InterPro" id="IPR032801">
    <property type="entry name" value="PXL2A/B/C"/>
</dbReference>
<dbReference type="FunFam" id="3.40.30.10:FF:000404">
    <property type="entry name" value="WGS project CABT00000000 data, contig 2.14"/>
    <property type="match status" value="1"/>
</dbReference>
<dbReference type="AlphaFoldDB" id="A0A423VS19"/>
<proteinExistence type="predicted"/>
<dbReference type="Gene3D" id="3.40.30.10">
    <property type="entry name" value="Glutaredoxin"/>
    <property type="match status" value="1"/>
</dbReference>
<dbReference type="EMBL" id="LJZO01000031">
    <property type="protein sequence ID" value="ROV93778.1"/>
    <property type="molecule type" value="Genomic_DNA"/>
</dbReference>
<sequence length="475" mass="52424">MVASSYPAVENARQSRPNQEPRLSDVEKKNRAADEHPPAYSATNRPWPEKDAEAGITVAGEKTARQGSSSEHRHARLSSSSGAEKGEDDGRSPRQSIQTDIDDENPRDFQGEVLTNDELPSPETIRKIENYIVLDRHGKTHTFKSLYTGRNVARRVLIIFVRHFFCGNCQEYLRTLSGSITPESLLQLPIPTFIAVVGCGDPALIDMYASASGCPFPIYTDPTRKLYEELDMVKTLALGSRPAYMRKSLVRSSMDSIMQGVKHIKTGLAIKGGDQRQIGGEFLFEPVNLVTPDLPSPVVHEFEGKFRPGGGEGEGWKVARKPVNGTLRPTAGHARTTSVSDNDNDEVEEPSLVEEKKVTWCHRMRTTRDHVEIPEMMEVLGLNGHGEPIKDQKRWSKALDLRKGTGLSLAGQMSHPRPPRYLHGCGVGIRTASYLQWLGIITTSWLRDSDAINLNSANALTIAATITLAIEPAIS</sequence>
<dbReference type="OrthoDB" id="40334at2759"/>
<dbReference type="CDD" id="cd02970">
    <property type="entry name" value="PRX_like2"/>
    <property type="match status" value="1"/>
</dbReference>
<organism evidence="2 3">
    <name type="scientific">Cytospora chrysosperma</name>
    <name type="common">Cytospora canker fungus</name>
    <name type="synonym">Sphaeria chrysosperma</name>
    <dbReference type="NCBI Taxonomy" id="252740"/>
    <lineage>
        <taxon>Eukaryota</taxon>
        <taxon>Fungi</taxon>
        <taxon>Dikarya</taxon>
        <taxon>Ascomycota</taxon>
        <taxon>Pezizomycotina</taxon>
        <taxon>Sordariomycetes</taxon>
        <taxon>Sordariomycetidae</taxon>
        <taxon>Diaporthales</taxon>
        <taxon>Cytosporaceae</taxon>
        <taxon>Cytospora</taxon>
    </lineage>
</organism>
<evidence type="ECO:0000313" key="3">
    <source>
        <dbReference type="Proteomes" id="UP000284375"/>
    </source>
</evidence>
<feature type="compositionally biased region" description="Basic and acidic residues" evidence="1">
    <location>
        <begin position="22"/>
        <end position="37"/>
    </location>
</feature>
<feature type="compositionally biased region" description="Acidic residues" evidence="1">
    <location>
        <begin position="342"/>
        <end position="351"/>
    </location>
</feature>
<dbReference type="InterPro" id="IPR036249">
    <property type="entry name" value="Thioredoxin-like_sf"/>
</dbReference>
<feature type="region of interest" description="Disordered" evidence="1">
    <location>
        <begin position="1"/>
        <end position="120"/>
    </location>
</feature>
<dbReference type="SUPFAM" id="SSF52833">
    <property type="entry name" value="Thioredoxin-like"/>
    <property type="match status" value="1"/>
</dbReference>
<protein>
    <submittedName>
        <fullName evidence="2">Uncharacterized protein</fullName>
    </submittedName>
</protein>
<dbReference type="PANTHER" id="PTHR28630:SF3">
    <property type="entry name" value="PEROXIREDOXIN-LIKE 2C"/>
    <property type="match status" value="1"/>
</dbReference>
<comment type="caution">
    <text evidence="2">The sequence shown here is derived from an EMBL/GenBank/DDBJ whole genome shotgun (WGS) entry which is preliminary data.</text>
</comment>
<feature type="region of interest" description="Disordered" evidence="1">
    <location>
        <begin position="324"/>
        <end position="351"/>
    </location>
</feature>
<reference evidence="2 3" key="1">
    <citation type="submission" date="2015-09" db="EMBL/GenBank/DDBJ databases">
        <title>Host preference determinants of Valsa canker pathogens revealed by comparative genomics.</title>
        <authorList>
            <person name="Yin Z."/>
            <person name="Huang L."/>
        </authorList>
    </citation>
    <scope>NUCLEOTIDE SEQUENCE [LARGE SCALE GENOMIC DNA]</scope>
    <source>
        <strain evidence="2 3">YSFL</strain>
    </source>
</reference>
<name>A0A423VS19_CYTCH</name>
<evidence type="ECO:0000313" key="2">
    <source>
        <dbReference type="EMBL" id="ROV93778.1"/>
    </source>
</evidence>
<keyword evidence="3" id="KW-1185">Reference proteome</keyword>
<dbReference type="PANTHER" id="PTHR28630">
    <property type="match status" value="1"/>
</dbReference>
<dbReference type="Proteomes" id="UP000284375">
    <property type="component" value="Unassembled WGS sequence"/>
</dbReference>
<gene>
    <name evidence="2" type="ORF">VSDG_07010</name>
</gene>